<feature type="region of interest" description="Disordered" evidence="1">
    <location>
        <begin position="1"/>
        <end position="20"/>
    </location>
</feature>
<dbReference type="KEGG" id="bbes:BESB_024940"/>
<dbReference type="EMBL" id="NWUJ01000014">
    <property type="protein sequence ID" value="PFH31528.1"/>
    <property type="molecule type" value="Genomic_DNA"/>
</dbReference>
<sequence length="818" mass="88574">MRALTKKGHEASFSGGHGQACKDEEAARSYFQLAKGSIDEHLQKPVESVNGSLFDAGCVFASDTASGGGRAAKPACLASSLPLQSIGVPPLLRFLSHRGKSQAERTMSGGMTATCRGKGTQCPTTRDCEGGEAAHRPEAATGECRATPPVSSASYPSGKGGEGGNERTRSIERTRFQRGRRPRRLRLLLRALHAGASFCLPLFVFFFLLSFPSLLVRLGRQLGLRSMRRKRIGLTRILQRRLPFSWSPEFFTCSSASSPVRAWPPDAVPTLARPLVPRCLSPSRSTVITSSPCPPANDSSFHSSVSLPSGSLRPSSASCSPSIASSVHVAAFLVHAGPPRPTWEDVLYIHREGLLAFAQGGDARLLSVRAPSEAAAASIDNPAEEMEPAELAEGLVPELSLQRVSREFAERVSRSEAELRAFLSGATGGTEEAKARQTPRAEGAEANRRGGQSSQDASRGEEGEAAVKPRTDSEKQHSGERAGQAQAADGEGEEEDKQRGARKRSDPVAGGERLSKALSRVVPRCAMGACSGRWQPFRMPWFRLISHTGEPVDGERKGQEELLLRDFYEIAVVPAYLAFLENVAERLLASFRLEFSSFVAGLPAFDLQAQKLRCTYTRALQKAAAAAAPRTSKRARAFLRALVRQGCFFCGPCPAFADESSPSCSSFSDSAAVADACAQSSLSDGVPLRPSLSAPLGPQLRPRPPRCLACVQREFEFALARLIAERREEGREMEEGRQAMSREYQKRLFAFLFRKALARWGPLALQLLWLYAKKKVLEAWRRRTESRDATPKAAPDARVSRLEERASGSASEAPVEGA</sequence>
<feature type="transmembrane region" description="Helical" evidence="2">
    <location>
        <begin position="187"/>
        <end position="211"/>
    </location>
</feature>
<gene>
    <name evidence="3" type="ORF">BESB_024940</name>
</gene>
<name>A0A2A9LYK8_BESBE</name>
<comment type="caution">
    <text evidence="3">The sequence shown here is derived from an EMBL/GenBank/DDBJ whole genome shotgun (WGS) entry which is preliminary data.</text>
</comment>
<dbReference type="RefSeq" id="XP_029215537.1">
    <property type="nucleotide sequence ID" value="XM_029361182.1"/>
</dbReference>
<keyword evidence="2" id="KW-1133">Transmembrane helix</keyword>
<protein>
    <recommendedName>
        <fullName evidence="5">Transmembrane protein</fullName>
    </recommendedName>
</protein>
<dbReference type="VEuPathDB" id="ToxoDB:BESB_024940"/>
<feature type="region of interest" description="Disordered" evidence="1">
    <location>
        <begin position="782"/>
        <end position="818"/>
    </location>
</feature>
<feature type="region of interest" description="Disordered" evidence="1">
    <location>
        <begin position="99"/>
        <end position="171"/>
    </location>
</feature>
<organism evidence="3 4">
    <name type="scientific">Besnoitia besnoiti</name>
    <name type="common">Apicomplexan protozoan</name>
    <dbReference type="NCBI Taxonomy" id="94643"/>
    <lineage>
        <taxon>Eukaryota</taxon>
        <taxon>Sar</taxon>
        <taxon>Alveolata</taxon>
        <taxon>Apicomplexa</taxon>
        <taxon>Conoidasida</taxon>
        <taxon>Coccidia</taxon>
        <taxon>Eucoccidiorida</taxon>
        <taxon>Eimeriorina</taxon>
        <taxon>Sarcocystidae</taxon>
        <taxon>Besnoitia</taxon>
    </lineage>
</organism>
<feature type="compositionally biased region" description="Basic and acidic residues" evidence="1">
    <location>
        <begin position="458"/>
        <end position="480"/>
    </location>
</feature>
<feature type="compositionally biased region" description="Basic and acidic residues" evidence="1">
    <location>
        <begin position="496"/>
        <end position="506"/>
    </location>
</feature>
<keyword evidence="4" id="KW-1185">Reference proteome</keyword>
<dbReference type="Proteomes" id="UP000224006">
    <property type="component" value="Unassembled WGS sequence"/>
</dbReference>
<feature type="region of interest" description="Disordered" evidence="1">
    <location>
        <begin position="423"/>
        <end position="513"/>
    </location>
</feature>
<reference evidence="3 4" key="1">
    <citation type="submission" date="2017-09" db="EMBL/GenBank/DDBJ databases">
        <title>Genome sequencing of Besnoitia besnoiti strain Bb-Ger1.</title>
        <authorList>
            <person name="Schares G."/>
            <person name="Venepally P."/>
            <person name="Lorenzi H.A."/>
        </authorList>
    </citation>
    <scope>NUCLEOTIDE SEQUENCE [LARGE SCALE GENOMIC DNA]</scope>
    <source>
        <strain evidence="3 4">Bb-Ger1</strain>
    </source>
</reference>
<evidence type="ECO:0008006" key="5">
    <source>
        <dbReference type="Google" id="ProtNLM"/>
    </source>
</evidence>
<proteinExistence type="predicted"/>
<keyword evidence="2" id="KW-0472">Membrane</keyword>
<evidence type="ECO:0000256" key="1">
    <source>
        <dbReference type="SAM" id="MobiDB-lite"/>
    </source>
</evidence>
<evidence type="ECO:0000256" key="2">
    <source>
        <dbReference type="SAM" id="Phobius"/>
    </source>
</evidence>
<feature type="compositionally biased region" description="Basic and acidic residues" evidence="1">
    <location>
        <begin position="126"/>
        <end position="138"/>
    </location>
</feature>
<dbReference type="GeneID" id="40307554"/>
<dbReference type="AlphaFoldDB" id="A0A2A9LYK8"/>
<evidence type="ECO:0000313" key="3">
    <source>
        <dbReference type="EMBL" id="PFH31528.1"/>
    </source>
</evidence>
<accession>A0A2A9LYK8</accession>
<keyword evidence="2" id="KW-0812">Transmembrane</keyword>
<evidence type="ECO:0000313" key="4">
    <source>
        <dbReference type="Proteomes" id="UP000224006"/>
    </source>
</evidence>